<keyword evidence="4 9" id="KW-0812">Transmembrane</keyword>
<keyword evidence="8 9" id="KW-0472">Membrane</keyword>
<dbReference type="Pfam" id="PF00664">
    <property type="entry name" value="ABC_membrane"/>
    <property type="match status" value="1"/>
</dbReference>
<dbReference type="InterPro" id="IPR011527">
    <property type="entry name" value="ABC1_TM_dom"/>
</dbReference>
<dbReference type="Gene3D" id="1.20.1560.10">
    <property type="entry name" value="ABC transporter type 1, transmembrane domain"/>
    <property type="match status" value="1"/>
</dbReference>
<evidence type="ECO:0000313" key="11">
    <source>
        <dbReference type="EMBL" id="KAL3847450.1"/>
    </source>
</evidence>
<comment type="subcellular location">
    <subcellularLocation>
        <location evidence="1">Membrane</location>
        <topology evidence="1">Multi-pass membrane protein</topology>
    </subcellularLocation>
</comment>
<comment type="caution">
    <text evidence="11">The sequence shown here is derived from an EMBL/GenBank/DDBJ whole genome shotgun (WGS) entry which is preliminary data.</text>
</comment>
<reference evidence="11 12" key="1">
    <citation type="submission" date="2024-11" db="EMBL/GenBank/DDBJ databases">
        <title>Chromosome-level genome assembly of the freshwater bivalve Anodonta woodiana.</title>
        <authorList>
            <person name="Chen X."/>
        </authorList>
    </citation>
    <scope>NUCLEOTIDE SEQUENCE [LARGE SCALE GENOMIC DNA]</scope>
    <source>
        <strain evidence="11">MN2024</strain>
        <tissue evidence="11">Gills</tissue>
    </source>
</reference>
<dbReference type="FunFam" id="1.20.1560.10:FF:000026">
    <property type="entry name" value="Multidrug resistance-associated protein lethal(2)03659"/>
    <property type="match status" value="1"/>
</dbReference>
<dbReference type="CDD" id="cd18593">
    <property type="entry name" value="ABC_6TM_MRP4_D1_like"/>
    <property type="match status" value="1"/>
</dbReference>
<dbReference type="PRINTS" id="PR01851">
    <property type="entry name" value="CYSFIBREGLTR"/>
</dbReference>
<comment type="similarity">
    <text evidence="2">Belongs to the ABC transporter superfamily. ABCC family. Conjugate transporter (TC 3.A.1.208) subfamily.</text>
</comment>
<keyword evidence="5" id="KW-0547">Nucleotide-binding</keyword>
<sequence>MNPLFKTGYSRRLEVEDMYNVVPEDQSDVLGSRLENEWQKEVERSKTRGGKPSLLKCLIRIFGLEYMLLGIVLFLEESTKVCQPLLLGGLIRYFTPDTTLSRQDAFLYAMGVSLCAVNLAVLHHPYFFGVQRIGMKMRVACCSLLYRKSMRLSNHALGQTTTGQIVNLMSNDVNRFDQAVVFLHFLWIGPLEGIAVLAILWRELGPSTLAGFSVLLLLVPIQGWMGKLFSKFRQKTAVHTDERVRLMNEIISGMRVIKMYCWEKPFGELVEKIRSSEMKKLRATSYLRAYIIGLYVASGKLIIYLIFLIYTLVGGHLTPEDVFVAIAFVSAIHLSTTMFIPFAIQCATEARVTLKRIKVIMLQYKNSTEVAQVQKSSRLKAVSLMLTFAGRHICMLGILMVIAFVDQKFRATILFIVIVQFSNLRRSICHYTVRAVEICCELSVTLTRLQFLSRD</sequence>
<dbReference type="SUPFAM" id="SSF90123">
    <property type="entry name" value="ABC transporter transmembrane region"/>
    <property type="match status" value="1"/>
</dbReference>
<feature type="domain" description="ABC transmembrane type-1" evidence="10">
    <location>
        <begin position="68"/>
        <end position="348"/>
    </location>
</feature>
<feature type="transmembrane region" description="Helical" evidence="9">
    <location>
        <begin position="207"/>
        <end position="225"/>
    </location>
</feature>
<feature type="transmembrane region" description="Helical" evidence="9">
    <location>
        <begin position="54"/>
        <end position="75"/>
    </location>
</feature>
<evidence type="ECO:0000256" key="5">
    <source>
        <dbReference type="ARBA" id="ARBA00022741"/>
    </source>
</evidence>
<dbReference type="InterPro" id="IPR050173">
    <property type="entry name" value="ABC_transporter_C-like"/>
</dbReference>
<keyword evidence="6" id="KW-0067">ATP-binding</keyword>
<protein>
    <recommendedName>
        <fullName evidence="10">ABC transmembrane type-1 domain-containing protein</fullName>
    </recommendedName>
</protein>
<dbReference type="AlphaFoldDB" id="A0ABD3UGG1"/>
<evidence type="ECO:0000256" key="1">
    <source>
        <dbReference type="ARBA" id="ARBA00004141"/>
    </source>
</evidence>
<feature type="transmembrane region" description="Helical" evidence="9">
    <location>
        <begin position="384"/>
        <end position="405"/>
    </location>
</feature>
<dbReference type="InterPro" id="IPR036640">
    <property type="entry name" value="ABC1_TM_sf"/>
</dbReference>
<feature type="transmembrane region" description="Helical" evidence="9">
    <location>
        <begin position="322"/>
        <end position="348"/>
    </location>
</feature>
<feature type="transmembrane region" description="Helical" evidence="9">
    <location>
        <begin position="179"/>
        <end position="201"/>
    </location>
</feature>
<dbReference type="EMBL" id="JBJQND010000016">
    <property type="protein sequence ID" value="KAL3847450.1"/>
    <property type="molecule type" value="Genomic_DNA"/>
</dbReference>
<dbReference type="PROSITE" id="PS50929">
    <property type="entry name" value="ABC_TM1F"/>
    <property type="match status" value="1"/>
</dbReference>
<dbReference type="PANTHER" id="PTHR24223:SF456">
    <property type="entry name" value="MULTIDRUG RESISTANCE-ASSOCIATED PROTEIN LETHAL(2)03659"/>
    <property type="match status" value="1"/>
</dbReference>
<name>A0ABD3UGG1_SINWO</name>
<keyword evidence="3" id="KW-0813">Transport</keyword>
<organism evidence="11 12">
    <name type="scientific">Sinanodonta woodiana</name>
    <name type="common">Chinese pond mussel</name>
    <name type="synonym">Anodonta woodiana</name>
    <dbReference type="NCBI Taxonomy" id="1069815"/>
    <lineage>
        <taxon>Eukaryota</taxon>
        <taxon>Metazoa</taxon>
        <taxon>Spiralia</taxon>
        <taxon>Lophotrochozoa</taxon>
        <taxon>Mollusca</taxon>
        <taxon>Bivalvia</taxon>
        <taxon>Autobranchia</taxon>
        <taxon>Heteroconchia</taxon>
        <taxon>Palaeoheterodonta</taxon>
        <taxon>Unionida</taxon>
        <taxon>Unionoidea</taxon>
        <taxon>Unionidae</taxon>
        <taxon>Unioninae</taxon>
        <taxon>Sinanodonta</taxon>
    </lineage>
</organism>
<evidence type="ECO:0000256" key="6">
    <source>
        <dbReference type="ARBA" id="ARBA00022840"/>
    </source>
</evidence>
<evidence type="ECO:0000313" key="12">
    <source>
        <dbReference type="Proteomes" id="UP001634394"/>
    </source>
</evidence>
<dbReference type="PANTHER" id="PTHR24223">
    <property type="entry name" value="ATP-BINDING CASSETTE SUB-FAMILY C"/>
    <property type="match status" value="1"/>
</dbReference>
<accession>A0ABD3UGG1</accession>
<gene>
    <name evidence="11" type="ORF">ACJMK2_018356</name>
</gene>
<evidence type="ECO:0000256" key="9">
    <source>
        <dbReference type="SAM" id="Phobius"/>
    </source>
</evidence>
<evidence type="ECO:0000259" key="10">
    <source>
        <dbReference type="PROSITE" id="PS50929"/>
    </source>
</evidence>
<dbReference type="InterPro" id="IPR030240">
    <property type="entry name" value="ABCC4_TMD1"/>
</dbReference>
<dbReference type="GO" id="GO:0005524">
    <property type="term" value="F:ATP binding"/>
    <property type="evidence" value="ECO:0007669"/>
    <property type="project" value="UniProtKB-KW"/>
</dbReference>
<dbReference type="GO" id="GO:0016020">
    <property type="term" value="C:membrane"/>
    <property type="evidence" value="ECO:0007669"/>
    <property type="project" value="UniProtKB-SubCell"/>
</dbReference>
<evidence type="ECO:0000256" key="2">
    <source>
        <dbReference type="ARBA" id="ARBA00009726"/>
    </source>
</evidence>
<dbReference type="Proteomes" id="UP001634394">
    <property type="component" value="Unassembled WGS sequence"/>
</dbReference>
<dbReference type="InterPro" id="IPR009147">
    <property type="entry name" value="CFTR/ABCC7"/>
</dbReference>
<feature type="transmembrane region" description="Helical" evidence="9">
    <location>
        <begin position="287"/>
        <end position="310"/>
    </location>
</feature>
<keyword evidence="12" id="KW-1185">Reference proteome</keyword>
<feature type="transmembrane region" description="Helical" evidence="9">
    <location>
        <begin position="105"/>
        <end position="128"/>
    </location>
</feature>
<evidence type="ECO:0000256" key="7">
    <source>
        <dbReference type="ARBA" id="ARBA00022989"/>
    </source>
</evidence>
<proteinExistence type="inferred from homology"/>
<keyword evidence="7 9" id="KW-1133">Transmembrane helix</keyword>
<evidence type="ECO:0000256" key="8">
    <source>
        <dbReference type="ARBA" id="ARBA00023136"/>
    </source>
</evidence>
<evidence type="ECO:0000256" key="4">
    <source>
        <dbReference type="ARBA" id="ARBA00022692"/>
    </source>
</evidence>
<evidence type="ECO:0000256" key="3">
    <source>
        <dbReference type="ARBA" id="ARBA00022448"/>
    </source>
</evidence>